<dbReference type="Gene3D" id="3.40.50.1820">
    <property type="entry name" value="alpha/beta hydrolase"/>
    <property type="match status" value="1"/>
</dbReference>
<gene>
    <name evidence="3" type="ORF">FisN_5Hh391</name>
</gene>
<feature type="transmembrane region" description="Helical" evidence="2">
    <location>
        <begin position="110"/>
        <end position="130"/>
    </location>
</feature>
<sequence length="403" mass="45992">MSSTASDNDTDSVSSVEDDEDSMMRCSKQGISFPEMTVENIGKDEVDEFLAWSLFEKEPRDMVEWEKDELEVCHLLLRQKLNLAFEPGRLNVMRPRRLSKEDVDTLHRPLVIYLFVALFKALAGWQLMAFGFRKIVSKTGVVAWFRPACHQEAEQLMPRLFFHGVAPGGASMYLPFAFSLVSDGRASFLFENPNISCTIGFGALTEVEYVEGIMEIVNRSVGADKNLSIVGHSFGSVPLTWMIRSSELKDRVHQMVLLDPVTIMLSEPDVMVSFLYKTGISLIRMVAGSELFTIYYLRRHFAWYNSELWLEDIPEHTQTVVALSQQDEIVNAEKVREYVELGFSGKLDLLFWKGASHGKCVYTPSKWRELKEVMNRQESSIVNTMDKSEDFGSFLDCYSQLED</sequence>
<keyword evidence="2" id="KW-0472">Membrane</keyword>
<dbReference type="SUPFAM" id="SSF53474">
    <property type="entry name" value="alpha/beta-Hydrolases"/>
    <property type="match status" value="1"/>
</dbReference>
<keyword evidence="2" id="KW-0812">Transmembrane</keyword>
<dbReference type="Proteomes" id="UP000198406">
    <property type="component" value="Unassembled WGS sequence"/>
</dbReference>
<dbReference type="PANTHER" id="PTHR37471">
    <property type="entry name" value="UNNAMED PRODUCT"/>
    <property type="match status" value="1"/>
</dbReference>
<feature type="region of interest" description="Disordered" evidence="1">
    <location>
        <begin position="1"/>
        <end position="24"/>
    </location>
</feature>
<dbReference type="EMBL" id="BDSP01000111">
    <property type="protein sequence ID" value="GAX17009.1"/>
    <property type="molecule type" value="Genomic_DNA"/>
</dbReference>
<dbReference type="InParanoid" id="A0A1Z5JSU3"/>
<protein>
    <recommendedName>
        <fullName evidence="5">AB hydrolase-1 domain-containing protein</fullName>
    </recommendedName>
</protein>
<organism evidence="3 4">
    <name type="scientific">Fistulifera solaris</name>
    <name type="common">Oleaginous diatom</name>
    <dbReference type="NCBI Taxonomy" id="1519565"/>
    <lineage>
        <taxon>Eukaryota</taxon>
        <taxon>Sar</taxon>
        <taxon>Stramenopiles</taxon>
        <taxon>Ochrophyta</taxon>
        <taxon>Bacillariophyta</taxon>
        <taxon>Bacillariophyceae</taxon>
        <taxon>Bacillariophycidae</taxon>
        <taxon>Naviculales</taxon>
        <taxon>Naviculaceae</taxon>
        <taxon>Fistulifera</taxon>
    </lineage>
</organism>
<evidence type="ECO:0000256" key="2">
    <source>
        <dbReference type="SAM" id="Phobius"/>
    </source>
</evidence>
<dbReference type="OrthoDB" id="6431331at2759"/>
<evidence type="ECO:0000313" key="4">
    <source>
        <dbReference type="Proteomes" id="UP000198406"/>
    </source>
</evidence>
<dbReference type="InterPro" id="IPR029058">
    <property type="entry name" value="AB_hydrolase_fold"/>
</dbReference>
<dbReference type="AlphaFoldDB" id="A0A1Z5JSU3"/>
<keyword evidence="4" id="KW-1185">Reference proteome</keyword>
<keyword evidence="2" id="KW-1133">Transmembrane helix</keyword>
<comment type="caution">
    <text evidence="3">The sequence shown here is derived from an EMBL/GenBank/DDBJ whole genome shotgun (WGS) entry which is preliminary data.</text>
</comment>
<evidence type="ECO:0000256" key="1">
    <source>
        <dbReference type="SAM" id="MobiDB-lite"/>
    </source>
</evidence>
<reference evidence="3 4" key="1">
    <citation type="journal article" date="2015" name="Plant Cell">
        <title>Oil accumulation by the oleaginous diatom Fistulifera solaris as revealed by the genome and transcriptome.</title>
        <authorList>
            <person name="Tanaka T."/>
            <person name="Maeda Y."/>
            <person name="Veluchamy A."/>
            <person name="Tanaka M."/>
            <person name="Abida H."/>
            <person name="Marechal E."/>
            <person name="Bowler C."/>
            <person name="Muto M."/>
            <person name="Sunaga Y."/>
            <person name="Tanaka M."/>
            <person name="Yoshino T."/>
            <person name="Taniguchi T."/>
            <person name="Fukuda Y."/>
            <person name="Nemoto M."/>
            <person name="Matsumoto M."/>
            <person name="Wong P.S."/>
            <person name="Aburatani S."/>
            <person name="Fujibuchi W."/>
        </authorList>
    </citation>
    <scope>NUCLEOTIDE SEQUENCE [LARGE SCALE GENOMIC DNA]</scope>
    <source>
        <strain evidence="3 4">JPCC DA0580</strain>
    </source>
</reference>
<name>A0A1Z5JSU3_FISSO</name>
<evidence type="ECO:0000313" key="3">
    <source>
        <dbReference type="EMBL" id="GAX17009.1"/>
    </source>
</evidence>
<proteinExistence type="predicted"/>
<accession>A0A1Z5JSU3</accession>
<dbReference type="PANTHER" id="PTHR37471:SF1">
    <property type="entry name" value="AB HYDROLASE-1 DOMAIN-CONTAINING PROTEIN"/>
    <property type="match status" value="1"/>
</dbReference>
<evidence type="ECO:0008006" key="5">
    <source>
        <dbReference type="Google" id="ProtNLM"/>
    </source>
</evidence>
<feature type="compositionally biased region" description="Low complexity" evidence="1">
    <location>
        <begin position="1"/>
        <end position="15"/>
    </location>
</feature>